<dbReference type="PANTHER" id="PTHR43233">
    <property type="entry name" value="FAMILY N-ACETYLTRANSFERASE, PUTATIVE (AFU_ORTHOLOGUE AFUA_6G03350)-RELATED"/>
    <property type="match status" value="1"/>
</dbReference>
<dbReference type="PANTHER" id="PTHR43233:SF1">
    <property type="entry name" value="FAMILY N-ACETYLTRANSFERASE, PUTATIVE (AFU_ORTHOLOGUE AFUA_6G03350)-RELATED"/>
    <property type="match status" value="1"/>
</dbReference>
<dbReference type="Proteomes" id="UP001597343">
    <property type="component" value="Unassembled WGS sequence"/>
</dbReference>
<dbReference type="GO" id="GO:0016746">
    <property type="term" value="F:acyltransferase activity"/>
    <property type="evidence" value="ECO:0007669"/>
    <property type="project" value="UniProtKB-KW"/>
</dbReference>
<dbReference type="EMBL" id="JBHUIO010000005">
    <property type="protein sequence ID" value="MFD2170398.1"/>
    <property type="molecule type" value="Genomic_DNA"/>
</dbReference>
<feature type="domain" description="N-acetyltransferase" evidence="1">
    <location>
        <begin position="7"/>
        <end position="143"/>
    </location>
</feature>
<proteinExistence type="predicted"/>
<keyword evidence="2" id="KW-0012">Acyltransferase</keyword>
<dbReference type="Gene3D" id="3.40.630.30">
    <property type="match status" value="1"/>
</dbReference>
<sequence length="143" mass="16089">MKSFQPKAIRYAHPDETLDASVFLSLANEVWPGDYRVESVAQALAKTINFTAWDGQRLIGCARLLTDGYFFGTIPEILVHPAYQGRGIGKRLMESVWELSPTSLFFGAQPGNEPFFEKLGYTKSIQSYHQKKKRRGSTSPTDL</sequence>
<reference evidence="3" key="1">
    <citation type="journal article" date="2019" name="Int. J. Syst. Evol. Microbiol.">
        <title>The Global Catalogue of Microorganisms (GCM) 10K type strain sequencing project: providing services to taxonomists for standard genome sequencing and annotation.</title>
        <authorList>
            <consortium name="The Broad Institute Genomics Platform"/>
            <consortium name="The Broad Institute Genome Sequencing Center for Infectious Disease"/>
            <person name="Wu L."/>
            <person name="Ma J."/>
        </authorList>
    </citation>
    <scope>NUCLEOTIDE SEQUENCE [LARGE SCALE GENOMIC DNA]</scope>
    <source>
        <strain evidence="3">CGMCC 1.13574</strain>
    </source>
</reference>
<accession>A0ABW4ZYA6</accession>
<dbReference type="InterPro" id="IPR000182">
    <property type="entry name" value="GNAT_dom"/>
</dbReference>
<organism evidence="2 3">
    <name type="scientific">Tumebacillus lipolyticus</name>
    <dbReference type="NCBI Taxonomy" id="1280370"/>
    <lineage>
        <taxon>Bacteria</taxon>
        <taxon>Bacillati</taxon>
        <taxon>Bacillota</taxon>
        <taxon>Bacilli</taxon>
        <taxon>Bacillales</taxon>
        <taxon>Alicyclobacillaceae</taxon>
        <taxon>Tumebacillus</taxon>
    </lineage>
</organism>
<dbReference type="SUPFAM" id="SSF55729">
    <property type="entry name" value="Acyl-CoA N-acyltransferases (Nat)"/>
    <property type="match status" value="1"/>
</dbReference>
<evidence type="ECO:0000313" key="3">
    <source>
        <dbReference type="Proteomes" id="UP001597343"/>
    </source>
</evidence>
<evidence type="ECO:0000313" key="2">
    <source>
        <dbReference type="EMBL" id="MFD2170398.1"/>
    </source>
</evidence>
<protein>
    <submittedName>
        <fullName evidence="2">GNAT family N-acetyltransferase</fullName>
        <ecNumber evidence="2">2.3.-.-</ecNumber>
    </submittedName>
</protein>
<gene>
    <name evidence="2" type="ORF">ACFSOY_10335</name>
</gene>
<name>A0ABW4ZYA6_9BACL</name>
<comment type="caution">
    <text evidence="2">The sequence shown here is derived from an EMBL/GenBank/DDBJ whole genome shotgun (WGS) entry which is preliminary data.</text>
</comment>
<dbReference type="EC" id="2.3.-.-" evidence="2"/>
<dbReference type="InterPro" id="IPR053144">
    <property type="entry name" value="Acetyltransferase_Butenolide"/>
</dbReference>
<keyword evidence="2" id="KW-0808">Transferase</keyword>
<keyword evidence="3" id="KW-1185">Reference proteome</keyword>
<dbReference type="CDD" id="cd04301">
    <property type="entry name" value="NAT_SF"/>
    <property type="match status" value="1"/>
</dbReference>
<dbReference type="Pfam" id="PF13508">
    <property type="entry name" value="Acetyltransf_7"/>
    <property type="match status" value="1"/>
</dbReference>
<dbReference type="PROSITE" id="PS51186">
    <property type="entry name" value="GNAT"/>
    <property type="match status" value="1"/>
</dbReference>
<dbReference type="RefSeq" id="WP_386046314.1">
    <property type="nucleotide sequence ID" value="NZ_JBHUIO010000005.1"/>
</dbReference>
<evidence type="ECO:0000259" key="1">
    <source>
        <dbReference type="PROSITE" id="PS51186"/>
    </source>
</evidence>
<dbReference type="InterPro" id="IPR016181">
    <property type="entry name" value="Acyl_CoA_acyltransferase"/>
</dbReference>